<dbReference type="SUPFAM" id="SSF47923">
    <property type="entry name" value="Ypt/Rab-GAP domain of gyp1p"/>
    <property type="match status" value="2"/>
</dbReference>
<reference evidence="3 4" key="1">
    <citation type="submission" date="2024-02" db="EMBL/GenBank/DDBJ databases">
        <authorList>
            <person name="Chen Y."/>
            <person name="Shah S."/>
            <person name="Dougan E. K."/>
            <person name="Thang M."/>
            <person name="Chan C."/>
        </authorList>
    </citation>
    <scope>NUCLEOTIDE SEQUENCE [LARGE SCALE GENOMIC DNA]</scope>
</reference>
<protein>
    <recommendedName>
        <fullName evidence="1">Rab-GAP TBC domain-containing protein</fullName>
    </recommendedName>
</protein>
<name>A0ABP0MG21_9DINO</name>
<evidence type="ECO:0000313" key="4">
    <source>
        <dbReference type="Proteomes" id="UP001642484"/>
    </source>
</evidence>
<feature type="domain" description="Rab-GAP TBC" evidence="1">
    <location>
        <begin position="245"/>
        <end position="426"/>
    </location>
</feature>
<dbReference type="PANTHER" id="PTHR47219:SF20">
    <property type="entry name" value="TBC1 DOMAIN FAMILY MEMBER 2B"/>
    <property type="match status" value="1"/>
</dbReference>
<keyword evidence="4" id="KW-1185">Reference proteome</keyword>
<dbReference type="Gene3D" id="1.10.8.270">
    <property type="entry name" value="putative rabgap domain of human tbc1 domain family member 14 like domains"/>
    <property type="match status" value="1"/>
</dbReference>
<comment type="caution">
    <text evidence="3">The sequence shown here is derived from an EMBL/GenBank/DDBJ whole genome shotgun (WGS) entry which is preliminary data.</text>
</comment>
<dbReference type="InterPro" id="IPR035969">
    <property type="entry name" value="Rab-GAP_TBC_sf"/>
</dbReference>
<evidence type="ECO:0000259" key="1">
    <source>
        <dbReference type="PROSITE" id="PS50086"/>
    </source>
</evidence>
<dbReference type="InterPro" id="IPR000195">
    <property type="entry name" value="Rab-GAP-TBC_dom"/>
</dbReference>
<dbReference type="Gene3D" id="1.10.472.80">
    <property type="entry name" value="Ypt/Rab-GAP domain of gyp1p, domain 3"/>
    <property type="match status" value="1"/>
</dbReference>
<evidence type="ECO:0000313" key="2">
    <source>
        <dbReference type="EMBL" id="CAK9050117.1"/>
    </source>
</evidence>
<accession>A0ABP0MG21</accession>
<dbReference type="InterPro" id="IPR050302">
    <property type="entry name" value="Rab_GAP_TBC_domain"/>
</dbReference>
<dbReference type="SMART" id="SM00164">
    <property type="entry name" value="TBC"/>
    <property type="match status" value="1"/>
</dbReference>
<dbReference type="PROSITE" id="PS50086">
    <property type="entry name" value="TBC_RABGAP"/>
    <property type="match status" value="1"/>
</dbReference>
<evidence type="ECO:0000313" key="3">
    <source>
        <dbReference type="EMBL" id="CAK9050138.1"/>
    </source>
</evidence>
<sequence length="503" mass="55580">MDQLELRVYGAGIRPLLVQLGYLRSVSLASKGHLPKPEGLSDSWADFAVLLQFFECEDSGDMDLRTECVLLSGDVDARTARSGPRAAVNEARLLCRSLQQLQKFGVPFEPKEELPEWVALRARAAYAALSSEDVALALKKWLLGLLRRETSTPVEVGSCAGLSLRSLVEDATQALWEAFYSPAVLGRKPDPTLAAGWDAPLQGGNEDRLEAEAQLTEKWRKILGSRQAPELTRQEVRGLFVLGDRIPWQYRLVLWAAWLGAQDEDSQPLDEGRYGARECCRRQIEKDVPRTRPGDFDEKQRAALGRVLLAYSVLRPKVGYCQGLNFIVAVQLLVGLTEKQALCGLCRLTDPGISGYYEESMRGLLRDIAVLDALLLLLLPKIHARFAEVDLPLLWIAAEPLLTLFSRELRTIESVCRLWDFFLIEGKCALAEVFLAYAELAQERNLLTGAAEDTLGAFRLLLGDAGAIAGSILRRAALFLAPRPFGGGLNDTLLTRLRQAGGP</sequence>
<organism evidence="3 4">
    <name type="scientific">Durusdinium trenchii</name>
    <dbReference type="NCBI Taxonomy" id="1381693"/>
    <lineage>
        <taxon>Eukaryota</taxon>
        <taxon>Sar</taxon>
        <taxon>Alveolata</taxon>
        <taxon>Dinophyceae</taxon>
        <taxon>Suessiales</taxon>
        <taxon>Symbiodiniaceae</taxon>
        <taxon>Durusdinium</taxon>
    </lineage>
</organism>
<gene>
    <name evidence="2" type="ORF">CCMP2556_LOCUS25574</name>
    <name evidence="3" type="ORF">CCMP2556_LOCUS25585</name>
</gene>
<dbReference type="EMBL" id="CAXAMN010017247">
    <property type="protein sequence ID" value="CAK9050117.1"/>
    <property type="molecule type" value="Genomic_DNA"/>
</dbReference>
<dbReference type="Pfam" id="PF00566">
    <property type="entry name" value="RabGAP-TBC"/>
    <property type="match status" value="1"/>
</dbReference>
<dbReference type="EMBL" id="CAXAMN010017269">
    <property type="protein sequence ID" value="CAK9050138.1"/>
    <property type="molecule type" value="Genomic_DNA"/>
</dbReference>
<dbReference type="Proteomes" id="UP001642484">
    <property type="component" value="Unassembled WGS sequence"/>
</dbReference>
<dbReference type="PANTHER" id="PTHR47219">
    <property type="entry name" value="RAB GTPASE-ACTIVATING PROTEIN 1-LIKE"/>
    <property type="match status" value="1"/>
</dbReference>
<proteinExistence type="predicted"/>